<dbReference type="RefSeq" id="XP_034233667.1">
    <property type="nucleotide sequence ID" value="XM_034377776.1"/>
</dbReference>
<dbReference type="KEGG" id="tpal:117640842"/>
<evidence type="ECO:0000259" key="2">
    <source>
        <dbReference type="PROSITE" id="PS50105"/>
    </source>
</evidence>
<dbReference type="InterPro" id="IPR001660">
    <property type="entry name" value="SAM"/>
</dbReference>
<evidence type="ECO:0000256" key="1">
    <source>
        <dbReference type="SAM" id="Phobius"/>
    </source>
</evidence>
<protein>
    <submittedName>
        <fullName evidence="4 5">Uncharacterized protein LOC117640842</fullName>
    </submittedName>
</protein>
<evidence type="ECO:0000313" key="5">
    <source>
        <dbReference type="RefSeq" id="XP_034233667.1"/>
    </source>
</evidence>
<sequence length="277" mass="30923">MNGVLEDVKTYEAKPSGSPVRVKADPDLVSDVSIGCSTPTRELPEKRCTEEAIDWESVIADLPSDDEDGEIFDKTVATFLIGMNMVQYLHLFKDADVGFNLFLTLTEEDLEVIGIDDKAHRKDMAHGIANIRKSKGRQNPVRGLKDDIDDATLSVQEAIPVMCHTVKHINNLVILLRNHRGRLNNTAIRNQMIDNHHSAAFGAKILTREALAQAELLKVQLHGMLLKLDPMRPEKSMKRKIQSAKKAERDRKFILGAAVMMSAGISLLLALLLRRRS</sequence>
<proteinExistence type="predicted"/>
<keyword evidence="3" id="KW-1185">Reference proteome</keyword>
<dbReference type="RefSeq" id="XP_034233665.1">
    <property type="nucleotide sequence ID" value="XM_034377774.1"/>
</dbReference>
<gene>
    <name evidence="4 5" type="primary">LOC117640842</name>
</gene>
<keyword evidence="1" id="KW-0472">Membrane</keyword>
<feature type="domain" description="SAM" evidence="2">
    <location>
        <begin position="74"/>
        <end position="134"/>
    </location>
</feature>
<dbReference type="Proteomes" id="UP000515158">
    <property type="component" value="Unplaced"/>
</dbReference>
<feature type="transmembrane region" description="Helical" evidence="1">
    <location>
        <begin position="253"/>
        <end position="273"/>
    </location>
</feature>
<keyword evidence="1" id="KW-0812">Transmembrane</keyword>
<organism evidence="4">
    <name type="scientific">Thrips palmi</name>
    <name type="common">Melon thrips</name>
    <dbReference type="NCBI Taxonomy" id="161013"/>
    <lineage>
        <taxon>Eukaryota</taxon>
        <taxon>Metazoa</taxon>
        <taxon>Ecdysozoa</taxon>
        <taxon>Arthropoda</taxon>
        <taxon>Hexapoda</taxon>
        <taxon>Insecta</taxon>
        <taxon>Pterygota</taxon>
        <taxon>Neoptera</taxon>
        <taxon>Paraneoptera</taxon>
        <taxon>Thysanoptera</taxon>
        <taxon>Terebrantia</taxon>
        <taxon>Thripoidea</taxon>
        <taxon>Thripidae</taxon>
        <taxon>Thrips</taxon>
    </lineage>
</organism>
<dbReference type="GeneID" id="117640842"/>
<dbReference type="Pfam" id="PF00536">
    <property type="entry name" value="SAM_1"/>
    <property type="match status" value="1"/>
</dbReference>
<evidence type="ECO:0000313" key="4">
    <source>
        <dbReference type="RefSeq" id="XP_034233665.1"/>
    </source>
</evidence>
<evidence type="ECO:0000313" key="3">
    <source>
        <dbReference type="Proteomes" id="UP000515158"/>
    </source>
</evidence>
<dbReference type="InterPro" id="IPR013761">
    <property type="entry name" value="SAM/pointed_sf"/>
</dbReference>
<dbReference type="SUPFAM" id="SSF47769">
    <property type="entry name" value="SAM/Pointed domain"/>
    <property type="match status" value="1"/>
</dbReference>
<dbReference type="PROSITE" id="PS50105">
    <property type="entry name" value="SAM_DOMAIN"/>
    <property type="match status" value="1"/>
</dbReference>
<keyword evidence="1" id="KW-1133">Transmembrane helix</keyword>
<dbReference type="Gene3D" id="1.10.150.50">
    <property type="entry name" value="Transcription Factor, Ets-1"/>
    <property type="match status" value="1"/>
</dbReference>
<dbReference type="OrthoDB" id="448455at2759"/>
<name>A0A6P8YAA7_THRPL</name>
<accession>A0A6P8YAA7</accession>
<dbReference type="AlphaFoldDB" id="A0A6P8YAA7"/>
<reference evidence="4 5" key="1">
    <citation type="submission" date="2025-04" db="UniProtKB">
        <authorList>
            <consortium name="RefSeq"/>
        </authorList>
    </citation>
    <scope>IDENTIFICATION</scope>
    <source>
        <tissue evidence="4 5">Total insect</tissue>
    </source>
</reference>